<dbReference type="EMBL" id="BKCJ010289659">
    <property type="protein sequence ID" value="GEZ52561.1"/>
    <property type="molecule type" value="Genomic_DNA"/>
</dbReference>
<feature type="non-terminal residue" evidence="1">
    <location>
        <position position="1"/>
    </location>
</feature>
<evidence type="ECO:0000313" key="1">
    <source>
        <dbReference type="EMBL" id="GEZ52561.1"/>
    </source>
</evidence>
<dbReference type="AlphaFoldDB" id="A0A699IE84"/>
<proteinExistence type="predicted"/>
<gene>
    <name evidence="1" type="ORF">Tci_524534</name>
</gene>
<accession>A0A699IE84</accession>
<reference evidence="1" key="1">
    <citation type="journal article" date="2019" name="Sci. Rep.">
        <title>Draft genome of Tanacetum cinerariifolium, the natural source of mosquito coil.</title>
        <authorList>
            <person name="Yamashiro T."/>
            <person name="Shiraishi A."/>
            <person name="Satake H."/>
            <person name="Nakayama K."/>
        </authorList>
    </citation>
    <scope>NUCLEOTIDE SEQUENCE</scope>
</reference>
<comment type="caution">
    <text evidence="1">The sequence shown here is derived from an EMBL/GenBank/DDBJ whole genome shotgun (WGS) entry which is preliminary data.</text>
</comment>
<name>A0A699IE84_TANCI</name>
<organism evidence="1">
    <name type="scientific">Tanacetum cinerariifolium</name>
    <name type="common">Dalmatian daisy</name>
    <name type="synonym">Chrysanthemum cinerariifolium</name>
    <dbReference type="NCBI Taxonomy" id="118510"/>
    <lineage>
        <taxon>Eukaryota</taxon>
        <taxon>Viridiplantae</taxon>
        <taxon>Streptophyta</taxon>
        <taxon>Embryophyta</taxon>
        <taxon>Tracheophyta</taxon>
        <taxon>Spermatophyta</taxon>
        <taxon>Magnoliopsida</taxon>
        <taxon>eudicotyledons</taxon>
        <taxon>Gunneridae</taxon>
        <taxon>Pentapetalae</taxon>
        <taxon>asterids</taxon>
        <taxon>campanulids</taxon>
        <taxon>Asterales</taxon>
        <taxon>Asteraceae</taxon>
        <taxon>Asteroideae</taxon>
        <taxon>Anthemideae</taxon>
        <taxon>Anthemidinae</taxon>
        <taxon>Tanacetum</taxon>
    </lineage>
</organism>
<sequence length="224" mass="25683">LWKRLDTSYWLGQYGVLGFIFMDTTYGRRRIRRIGNYEYAFSCEDLALIRHISFLGYDILKKISLEVGIEQVGFNANNGTSPLTISPVYVMNDYHVIDDLGGLEDLEEILMNEDVGNFLEENRLLPNFDYQKAISFFPSNSTKISKDSFKKSQDSNNDMSIGDFEIDDLWDDLDSRILIRDNEQTKPEFFTSGIGFYNTNLTISRGNEVLRGARNGNPSHIAII</sequence>
<protein>
    <submittedName>
        <fullName evidence="1">Uncharacterized protein</fullName>
    </submittedName>
</protein>